<keyword evidence="1" id="KW-0862">Zinc</keyword>
<dbReference type="SUPFAM" id="SSF57756">
    <property type="entry name" value="Retrovirus zinc finger-like domains"/>
    <property type="match status" value="1"/>
</dbReference>
<dbReference type="Pfam" id="PF22936">
    <property type="entry name" value="Pol_BBD"/>
    <property type="match status" value="1"/>
</dbReference>
<dbReference type="InterPro" id="IPR001878">
    <property type="entry name" value="Znf_CCHC"/>
</dbReference>
<dbReference type="EMBL" id="CAKLBY020000097">
    <property type="protein sequence ID" value="CAK7926330.1"/>
    <property type="molecule type" value="Genomic_DNA"/>
</dbReference>
<feature type="domain" description="CCHC-type" evidence="3">
    <location>
        <begin position="380"/>
        <end position="395"/>
    </location>
</feature>
<reference evidence="4" key="1">
    <citation type="submission" date="2024-01" db="EMBL/GenBank/DDBJ databases">
        <authorList>
            <person name="Webb A."/>
        </authorList>
    </citation>
    <scope>NUCLEOTIDE SEQUENCE</scope>
    <source>
        <strain evidence="4">Pm1</strain>
    </source>
</reference>
<evidence type="ECO:0000313" key="5">
    <source>
        <dbReference type="Proteomes" id="UP001162060"/>
    </source>
</evidence>
<dbReference type="PANTHER" id="PTHR47592">
    <property type="entry name" value="PBF68 PROTEIN"/>
    <property type="match status" value="1"/>
</dbReference>
<feature type="region of interest" description="Disordered" evidence="2">
    <location>
        <begin position="125"/>
        <end position="145"/>
    </location>
</feature>
<keyword evidence="1" id="KW-0479">Metal-binding</keyword>
<sequence>MAHPTDDMTTSAPADHGHERAAVVSDTQAHERGAGTDERILTMLTALTDRMQALEASQMQIDEDERLRGAIDSGFFASALGRGMGGTTLHRDALGYDAPRQPRGRVRVTQPGDSLFQQFGPRYVGPRQPASAARPQAPRYAPVSPPDFEDAHAPVPPMQQAPTQELPLRVPDARQRKLAIRKFDGTELYQGLGSGFADWGRTFLRQVTMAQQACGFAWAEDVKVDLLGHYLSGTAERYYQKQVDVWWLEEASLDHAMGRLLHTFKTSITASQSMELFTARKDPKRSWPEHYLYMVAVCDACGGGAEAQVLDNIVHYASADLTTVLMAKYNNDRHDHLRQAEELAHFAQSVELENKTGRTLGRELVAAVTDERRRKETRSCYNCGKQGHLRIDCRSKRNVNKSAKNDGEVVLAVNDDSDNLNDNWILDSGASRHLVNDDRLLIDAEICNDVVSLADNEKVGLSKFGSVRLSVAANGQEKTVKLTNVYYSPSLVRNIISYGKIDQKGYSLKYSNGKRSVARRSDGQVAFDVTMENSVLIVETVKKSVRQKETADVIMAAIQEKAADEMTSEMHRGSLLHFHQRLGHLSYDAIEKVARNPSSGIELTDHKRMTCITCAQSKQTKKQAEPERLWTERPDRPHRRCHLLGPKRPTNACGSTRKPISDQLHRLQDQLLSSFLSSNQGRCGKEVRTLLGVL</sequence>
<evidence type="ECO:0000313" key="4">
    <source>
        <dbReference type="EMBL" id="CAK7926330.1"/>
    </source>
</evidence>
<dbReference type="InterPro" id="IPR054722">
    <property type="entry name" value="PolX-like_BBD"/>
</dbReference>
<evidence type="ECO:0000256" key="1">
    <source>
        <dbReference type="PROSITE-ProRule" id="PRU00047"/>
    </source>
</evidence>
<organism evidence="4 5">
    <name type="scientific">Peronospora matthiolae</name>
    <dbReference type="NCBI Taxonomy" id="2874970"/>
    <lineage>
        <taxon>Eukaryota</taxon>
        <taxon>Sar</taxon>
        <taxon>Stramenopiles</taxon>
        <taxon>Oomycota</taxon>
        <taxon>Peronosporomycetes</taxon>
        <taxon>Peronosporales</taxon>
        <taxon>Peronosporaceae</taxon>
        <taxon>Peronospora</taxon>
    </lineage>
</organism>
<dbReference type="GO" id="GO:0003676">
    <property type="term" value="F:nucleic acid binding"/>
    <property type="evidence" value="ECO:0007669"/>
    <property type="project" value="InterPro"/>
</dbReference>
<name>A0AAV1TVM8_9STRA</name>
<dbReference type="Proteomes" id="UP001162060">
    <property type="component" value="Unassembled WGS sequence"/>
</dbReference>
<feature type="region of interest" description="Disordered" evidence="2">
    <location>
        <begin position="1"/>
        <end position="35"/>
    </location>
</feature>
<feature type="compositionally biased region" description="Low complexity" evidence="2">
    <location>
        <begin position="126"/>
        <end position="142"/>
    </location>
</feature>
<protein>
    <recommendedName>
        <fullName evidence="3">CCHC-type domain-containing protein</fullName>
    </recommendedName>
</protein>
<dbReference type="PROSITE" id="PS50158">
    <property type="entry name" value="ZF_CCHC"/>
    <property type="match status" value="1"/>
</dbReference>
<evidence type="ECO:0000256" key="2">
    <source>
        <dbReference type="SAM" id="MobiDB-lite"/>
    </source>
</evidence>
<dbReference type="Pfam" id="PF00098">
    <property type="entry name" value="zf-CCHC"/>
    <property type="match status" value="1"/>
</dbReference>
<dbReference type="Gene3D" id="4.10.60.10">
    <property type="entry name" value="Zinc finger, CCHC-type"/>
    <property type="match status" value="1"/>
</dbReference>
<dbReference type="SMART" id="SM00343">
    <property type="entry name" value="ZnF_C2HC"/>
    <property type="match status" value="1"/>
</dbReference>
<keyword evidence="1" id="KW-0863">Zinc-finger</keyword>
<proteinExistence type="predicted"/>
<comment type="caution">
    <text evidence="4">The sequence shown here is derived from an EMBL/GenBank/DDBJ whole genome shotgun (WGS) entry which is preliminary data.</text>
</comment>
<dbReference type="InterPro" id="IPR036875">
    <property type="entry name" value="Znf_CCHC_sf"/>
</dbReference>
<gene>
    <name evidence="4" type="ORF">PM001_LOCUS11480</name>
</gene>
<dbReference type="AlphaFoldDB" id="A0AAV1TVM8"/>
<dbReference type="GO" id="GO:0008270">
    <property type="term" value="F:zinc ion binding"/>
    <property type="evidence" value="ECO:0007669"/>
    <property type="project" value="UniProtKB-KW"/>
</dbReference>
<dbReference type="PANTHER" id="PTHR47592:SF27">
    <property type="entry name" value="OS08G0421700 PROTEIN"/>
    <property type="match status" value="1"/>
</dbReference>
<evidence type="ECO:0000259" key="3">
    <source>
        <dbReference type="PROSITE" id="PS50158"/>
    </source>
</evidence>
<accession>A0AAV1TVM8</accession>